<dbReference type="NCBIfam" id="TIGR01549">
    <property type="entry name" value="HAD-SF-IA-v1"/>
    <property type="match status" value="1"/>
</dbReference>
<dbReference type="PANTHER" id="PTHR43481:SF4">
    <property type="entry name" value="GLYCEROL-1-PHOSPHATE PHOSPHOHYDROLASE 1-RELATED"/>
    <property type="match status" value="1"/>
</dbReference>
<dbReference type="InterPro" id="IPR023198">
    <property type="entry name" value="PGP-like_dom2"/>
</dbReference>
<dbReference type="PANTHER" id="PTHR43481">
    <property type="entry name" value="FRUCTOSE-1-PHOSPHATE PHOSPHATASE"/>
    <property type="match status" value="1"/>
</dbReference>
<dbReference type="InterPro" id="IPR023214">
    <property type="entry name" value="HAD_sf"/>
</dbReference>
<dbReference type="AlphaFoldDB" id="A0A6G9YE62"/>
<dbReference type="SFLD" id="SFLDS00003">
    <property type="entry name" value="Haloacid_Dehalogenase"/>
    <property type="match status" value="1"/>
</dbReference>
<organism evidence="1 2">
    <name type="scientific">Nocardia arthritidis</name>
    <dbReference type="NCBI Taxonomy" id="228602"/>
    <lineage>
        <taxon>Bacteria</taxon>
        <taxon>Bacillati</taxon>
        <taxon>Actinomycetota</taxon>
        <taxon>Actinomycetes</taxon>
        <taxon>Mycobacteriales</taxon>
        <taxon>Nocardiaceae</taxon>
        <taxon>Nocardia</taxon>
    </lineage>
</organism>
<dbReference type="Gene3D" id="3.40.50.1000">
    <property type="entry name" value="HAD superfamily/HAD-like"/>
    <property type="match status" value="1"/>
</dbReference>
<dbReference type="SUPFAM" id="SSF56784">
    <property type="entry name" value="HAD-like"/>
    <property type="match status" value="1"/>
</dbReference>
<dbReference type="InterPro" id="IPR051806">
    <property type="entry name" value="HAD-like_SPP"/>
</dbReference>
<dbReference type="RefSeq" id="WP_167474316.1">
    <property type="nucleotide sequence ID" value="NZ_CP046172.1"/>
</dbReference>
<accession>A0A6G9YE62</accession>
<sequence>MRPSYAAILFDVDGTLVDSRAATERTWRTWAQSYGLDPAHVLRICHGRRTEDTVAALLPPPERTRAMERLDAQEIRDLTDIVPMPGAQRLLGRLRDFPWALVTSCTAPLLRARMSAAHIPLPDVVVTADDVRDGKPDPTGYLLAADALGVRAADCLVIEDAPAGIEAGLRAGATVLAITTTHDASDLRAAHVIAPSLDWVTVAHGPDGVVVGLRQPFEPRRTR</sequence>
<dbReference type="SFLD" id="SFLDG01129">
    <property type="entry name" value="C1.5:_HAD__Beta-PGM__Phosphata"/>
    <property type="match status" value="1"/>
</dbReference>
<evidence type="ECO:0000313" key="1">
    <source>
        <dbReference type="EMBL" id="QIS11519.1"/>
    </source>
</evidence>
<name>A0A6G9YE62_9NOCA</name>
<dbReference type="GO" id="GO:0050308">
    <property type="term" value="F:sugar-phosphatase activity"/>
    <property type="evidence" value="ECO:0007669"/>
    <property type="project" value="TreeGrafter"/>
</dbReference>
<evidence type="ECO:0000313" key="2">
    <source>
        <dbReference type="Proteomes" id="UP000503540"/>
    </source>
</evidence>
<dbReference type="Pfam" id="PF00702">
    <property type="entry name" value="Hydrolase"/>
    <property type="match status" value="1"/>
</dbReference>
<dbReference type="Proteomes" id="UP000503540">
    <property type="component" value="Chromosome"/>
</dbReference>
<gene>
    <name evidence="1" type="ORF">F5544_18225</name>
</gene>
<dbReference type="EMBL" id="CP046172">
    <property type="protein sequence ID" value="QIS11519.1"/>
    <property type="molecule type" value="Genomic_DNA"/>
</dbReference>
<proteinExistence type="predicted"/>
<dbReference type="InterPro" id="IPR036412">
    <property type="entry name" value="HAD-like_sf"/>
</dbReference>
<keyword evidence="1" id="KW-0378">Hydrolase</keyword>
<dbReference type="InterPro" id="IPR006439">
    <property type="entry name" value="HAD-SF_hydro_IA"/>
</dbReference>
<dbReference type="Gene3D" id="1.10.150.240">
    <property type="entry name" value="Putative phosphatase, domain 2"/>
    <property type="match status" value="1"/>
</dbReference>
<reference evidence="1 2" key="1">
    <citation type="journal article" date="2019" name="ACS Chem. Biol.">
        <title>Identification and Mobilization of a Cryptic Antibiotic Biosynthesis Gene Locus from a Human-Pathogenic Nocardia Isolate.</title>
        <authorList>
            <person name="Herisse M."/>
            <person name="Ishida K."/>
            <person name="Porter J.L."/>
            <person name="Howden B."/>
            <person name="Hertweck C."/>
            <person name="Stinear T.P."/>
            <person name="Pidot S.J."/>
        </authorList>
    </citation>
    <scope>NUCLEOTIDE SEQUENCE [LARGE SCALE GENOMIC DNA]</scope>
    <source>
        <strain evidence="1 2">AUSMDU00012717</strain>
    </source>
</reference>
<dbReference type="SFLD" id="SFLDG01135">
    <property type="entry name" value="C1.5.6:_HAD__Beta-PGM__Phospha"/>
    <property type="match status" value="1"/>
</dbReference>
<dbReference type="PRINTS" id="PR00413">
    <property type="entry name" value="HADHALOGNASE"/>
</dbReference>
<protein>
    <submittedName>
        <fullName evidence="1">HAD-IA family hydrolase</fullName>
    </submittedName>
</protein>
<dbReference type="NCBIfam" id="TIGR01509">
    <property type="entry name" value="HAD-SF-IA-v3"/>
    <property type="match status" value="1"/>
</dbReference>
<dbReference type="KEGG" id="nah:F5544_18225"/>
<keyword evidence="2" id="KW-1185">Reference proteome</keyword>